<dbReference type="Proteomes" id="UP001203761">
    <property type="component" value="Unassembled WGS sequence"/>
</dbReference>
<dbReference type="InterPro" id="IPR050126">
    <property type="entry name" value="Ap4A_hydrolase"/>
</dbReference>
<keyword evidence="4" id="KW-1185">Reference proteome</keyword>
<evidence type="ECO:0000313" key="3">
    <source>
        <dbReference type="EMBL" id="MCL6422162.1"/>
    </source>
</evidence>
<dbReference type="InterPro" id="IPR029052">
    <property type="entry name" value="Metallo-depent_PP-like"/>
</dbReference>
<dbReference type="InterPro" id="IPR024654">
    <property type="entry name" value="Calcineurin-like_PHP_lpxH"/>
</dbReference>
<evidence type="ECO:0000256" key="1">
    <source>
        <dbReference type="ARBA" id="ARBA00008950"/>
    </source>
</evidence>
<dbReference type="PANTHER" id="PTHR42850">
    <property type="entry name" value="METALLOPHOSPHOESTERASE"/>
    <property type="match status" value="1"/>
</dbReference>
<dbReference type="SUPFAM" id="SSF56300">
    <property type="entry name" value="Metallo-dependent phosphatases"/>
    <property type="match status" value="1"/>
</dbReference>
<dbReference type="InterPro" id="IPR011152">
    <property type="entry name" value="Pesterase_MJ0912"/>
</dbReference>
<dbReference type="Pfam" id="PF12850">
    <property type="entry name" value="Metallophos_2"/>
    <property type="match status" value="1"/>
</dbReference>
<dbReference type="EMBL" id="JAKNCJ010000001">
    <property type="protein sequence ID" value="MCL6422162.1"/>
    <property type="molecule type" value="Genomic_DNA"/>
</dbReference>
<name>A0ABT0QWX7_9MICO</name>
<organism evidence="3 4">
    <name type="scientific">Brachybacterium equifaecis</name>
    <dbReference type="NCBI Taxonomy" id="2910770"/>
    <lineage>
        <taxon>Bacteria</taxon>
        <taxon>Bacillati</taxon>
        <taxon>Actinomycetota</taxon>
        <taxon>Actinomycetes</taxon>
        <taxon>Micrococcales</taxon>
        <taxon>Dermabacteraceae</taxon>
        <taxon>Brachybacterium</taxon>
    </lineage>
</organism>
<accession>A0ABT0QWX7</accession>
<comment type="similarity">
    <text evidence="1">Belongs to the metallophosphoesterase superfamily. YfcE family.</text>
</comment>
<dbReference type="RefSeq" id="WP_249736318.1">
    <property type="nucleotide sequence ID" value="NZ_JAKNCJ010000001.1"/>
</dbReference>
<reference evidence="3" key="1">
    <citation type="submission" date="2022-02" db="EMBL/GenBank/DDBJ databases">
        <authorList>
            <person name="Lee M."/>
            <person name="Kim S.-J."/>
            <person name="Jung M.-Y."/>
        </authorList>
    </citation>
    <scope>NUCLEOTIDE SEQUENCE</scope>
    <source>
        <strain evidence="3">JHP9</strain>
    </source>
</reference>
<sequence length="261" mass="28388">MQRSAIAVISDIHGNVTALEAVLADIEARGIQRILHLGDVAGKGPRGSQAVAIVRSRCEASVRGNWEAYLSARDEPWSEELAWWRAELSSSDREWMRTLPGAIDLELGGRRIRLVHASAVDEFTRVHPQHTAAEFDGMFENSPFTADCAALDDAGWAAEGLQPSMVVYGDIHAAFLEVKDGCTLVNTGSVGNPLDEPTASYVILADAVSSLSVQHVRVPYDIEGEIAAAENLRMPGREAYAIELRTAVYRGRHGERVLSGR</sequence>
<gene>
    <name evidence="3" type="ORF">Bequi_01935</name>
</gene>
<feature type="domain" description="Calcineurin-like phosphoesterase" evidence="2">
    <location>
        <begin position="6"/>
        <end position="204"/>
    </location>
</feature>
<dbReference type="Gene3D" id="3.60.21.10">
    <property type="match status" value="1"/>
</dbReference>
<comment type="caution">
    <text evidence="3">The sequence shown here is derived from an EMBL/GenBank/DDBJ whole genome shotgun (WGS) entry which is preliminary data.</text>
</comment>
<protein>
    <submittedName>
        <fullName evidence="3">Metallophosphatase family protein</fullName>
    </submittedName>
</protein>
<evidence type="ECO:0000313" key="4">
    <source>
        <dbReference type="Proteomes" id="UP001203761"/>
    </source>
</evidence>
<proteinExistence type="inferred from homology"/>
<evidence type="ECO:0000259" key="2">
    <source>
        <dbReference type="Pfam" id="PF12850"/>
    </source>
</evidence>
<dbReference type="PIRSF" id="PIRSF000883">
    <property type="entry name" value="Pesterase_MJ0912"/>
    <property type="match status" value="1"/>
</dbReference>
<dbReference type="PANTHER" id="PTHR42850:SF2">
    <property type="entry name" value="BLL5683 PROTEIN"/>
    <property type="match status" value="1"/>
</dbReference>